<dbReference type="GO" id="GO:0044550">
    <property type="term" value="P:secondary metabolite biosynthetic process"/>
    <property type="evidence" value="ECO:0007669"/>
    <property type="project" value="TreeGrafter"/>
</dbReference>
<dbReference type="PRINTS" id="PR00154">
    <property type="entry name" value="AMPBINDING"/>
</dbReference>
<sequence>MGQNIIYPVSQRAKLFPSETAIVYGERSITYCDFQTAVKALSMFNIQAIYYTRCQELRFRPSTRNTMHRGIASFLAVLATCACYIPMSAESWSTNRITSTLEVLGAKYLVTTVNTVNTEFLELIILVEDVSQYVQVEEGSSPVGAQVSSSYSDDLAYVIFTSGTTGSPKGVMIAAGALFHFAKQKPFNLAVNVSDRAHVVHLF</sequence>
<dbReference type="InterPro" id="IPR020459">
    <property type="entry name" value="AMP-binding"/>
</dbReference>
<dbReference type="OrthoDB" id="416786at2759"/>
<dbReference type="EMBL" id="MU001739">
    <property type="protein sequence ID" value="KAF2801063.1"/>
    <property type="molecule type" value="Genomic_DNA"/>
</dbReference>
<keyword evidence="2" id="KW-0597">Phosphoprotein</keyword>
<dbReference type="InterPro" id="IPR000873">
    <property type="entry name" value="AMP-dep_synth/lig_dom"/>
</dbReference>
<dbReference type="PROSITE" id="PS00455">
    <property type="entry name" value="AMP_BINDING"/>
    <property type="match status" value="1"/>
</dbReference>
<protein>
    <submittedName>
        <fullName evidence="4">Acetyl-CoA synthetase-like protein</fullName>
    </submittedName>
</protein>
<dbReference type="Pfam" id="PF00501">
    <property type="entry name" value="AMP-binding"/>
    <property type="match status" value="1"/>
</dbReference>
<dbReference type="SUPFAM" id="SSF56801">
    <property type="entry name" value="Acetyl-CoA synthetase-like"/>
    <property type="match status" value="1"/>
</dbReference>
<keyword evidence="5" id="KW-1185">Reference proteome</keyword>
<keyword evidence="1" id="KW-0596">Phosphopantetheine</keyword>
<feature type="domain" description="AMP-dependent synthetase/ligase" evidence="3">
    <location>
        <begin position="70"/>
        <end position="188"/>
    </location>
</feature>
<accession>A0A6A6XXS5</accession>
<dbReference type="Proteomes" id="UP000799757">
    <property type="component" value="Unassembled WGS sequence"/>
</dbReference>
<dbReference type="GO" id="GO:0043041">
    <property type="term" value="P:amino acid activation for nonribosomal peptide biosynthetic process"/>
    <property type="evidence" value="ECO:0007669"/>
    <property type="project" value="TreeGrafter"/>
</dbReference>
<name>A0A6A6XXS5_9PLEO</name>
<reference evidence="4" key="1">
    <citation type="journal article" date="2020" name="Stud. Mycol.">
        <title>101 Dothideomycetes genomes: a test case for predicting lifestyles and emergence of pathogens.</title>
        <authorList>
            <person name="Haridas S."/>
            <person name="Albert R."/>
            <person name="Binder M."/>
            <person name="Bloem J."/>
            <person name="Labutti K."/>
            <person name="Salamov A."/>
            <person name="Andreopoulos B."/>
            <person name="Baker S."/>
            <person name="Barry K."/>
            <person name="Bills G."/>
            <person name="Bluhm B."/>
            <person name="Cannon C."/>
            <person name="Castanera R."/>
            <person name="Culley D."/>
            <person name="Daum C."/>
            <person name="Ezra D."/>
            <person name="Gonzalez J."/>
            <person name="Henrissat B."/>
            <person name="Kuo A."/>
            <person name="Liang C."/>
            <person name="Lipzen A."/>
            <person name="Lutzoni F."/>
            <person name="Magnuson J."/>
            <person name="Mondo S."/>
            <person name="Nolan M."/>
            <person name="Ohm R."/>
            <person name="Pangilinan J."/>
            <person name="Park H.-J."/>
            <person name="Ramirez L."/>
            <person name="Alfaro M."/>
            <person name="Sun H."/>
            <person name="Tritt A."/>
            <person name="Yoshinaga Y."/>
            <person name="Zwiers L.-H."/>
            <person name="Turgeon B."/>
            <person name="Goodwin S."/>
            <person name="Spatafora J."/>
            <person name="Crous P."/>
            <person name="Grigoriev I."/>
        </authorList>
    </citation>
    <scope>NUCLEOTIDE SEQUENCE</scope>
    <source>
        <strain evidence="4">CBS 109.77</strain>
    </source>
</reference>
<evidence type="ECO:0000313" key="5">
    <source>
        <dbReference type="Proteomes" id="UP000799757"/>
    </source>
</evidence>
<evidence type="ECO:0000256" key="1">
    <source>
        <dbReference type="ARBA" id="ARBA00022450"/>
    </source>
</evidence>
<evidence type="ECO:0000313" key="4">
    <source>
        <dbReference type="EMBL" id="KAF2801063.1"/>
    </source>
</evidence>
<organism evidence="4 5">
    <name type="scientific">Melanomma pulvis-pyrius CBS 109.77</name>
    <dbReference type="NCBI Taxonomy" id="1314802"/>
    <lineage>
        <taxon>Eukaryota</taxon>
        <taxon>Fungi</taxon>
        <taxon>Dikarya</taxon>
        <taxon>Ascomycota</taxon>
        <taxon>Pezizomycotina</taxon>
        <taxon>Dothideomycetes</taxon>
        <taxon>Pleosporomycetidae</taxon>
        <taxon>Pleosporales</taxon>
        <taxon>Melanommataceae</taxon>
        <taxon>Melanomma</taxon>
    </lineage>
</organism>
<gene>
    <name evidence="4" type="ORF">K505DRAFT_331158</name>
</gene>
<proteinExistence type="predicted"/>
<evidence type="ECO:0000259" key="3">
    <source>
        <dbReference type="Pfam" id="PF00501"/>
    </source>
</evidence>
<dbReference type="PANTHER" id="PTHR45527">
    <property type="entry name" value="NONRIBOSOMAL PEPTIDE SYNTHETASE"/>
    <property type="match status" value="1"/>
</dbReference>
<dbReference type="PANTHER" id="PTHR45527:SF1">
    <property type="entry name" value="FATTY ACID SYNTHASE"/>
    <property type="match status" value="1"/>
</dbReference>
<dbReference type="Gene3D" id="3.40.50.12780">
    <property type="entry name" value="N-terminal domain of ligase-like"/>
    <property type="match status" value="1"/>
</dbReference>
<dbReference type="AlphaFoldDB" id="A0A6A6XXS5"/>
<dbReference type="InterPro" id="IPR042099">
    <property type="entry name" value="ANL_N_sf"/>
</dbReference>
<dbReference type="GO" id="GO:0031177">
    <property type="term" value="F:phosphopantetheine binding"/>
    <property type="evidence" value="ECO:0007669"/>
    <property type="project" value="TreeGrafter"/>
</dbReference>
<evidence type="ECO:0000256" key="2">
    <source>
        <dbReference type="ARBA" id="ARBA00022553"/>
    </source>
</evidence>
<dbReference type="InterPro" id="IPR020845">
    <property type="entry name" value="AMP-binding_CS"/>
</dbReference>
<dbReference type="GO" id="GO:0005737">
    <property type="term" value="C:cytoplasm"/>
    <property type="evidence" value="ECO:0007669"/>
    <property type="project" value="TreeGrafter"/>
</dbReference>